<dbReference type="Pfam" id="PF00356">
    <property type="entry name" value="LacI"/>
    <property type="match status" value="1"/>
</dbReference>
<keyword evidence="3" id="KW-0804">Transcription</keyword>
<dbReference type="Proteomes" id="UP000032534">
    <property type="component" value="Unassembled WGS sequence"/>
</dbReference>
<organism evidence="5 6">
    <name type="scientific">Paenibacillus terrae</name>
    <dbReference type="NCBI Taxonomy" id="159743"/>
    <lineage>
        <taxon>Bacteria</taxon>
        <taxon>Bacillati</taxon>
        <taxon>Bacillota</taxon>
        <taxon>Bacilli</taxon>
        <taxon>Bacillales</taxon>
        <taxon>Paenibacillaceae</taxon>
        <taxon>Paenibacillus</taxon>
    </lineage>
</organism>
<evidence type="ECO:0000259" key="4">
    <source>
        <dbReference type="PROSITE" id="PS50932"/>
    </source>
</evidence>
<sequence length="347" mass="38696">MATLSDVATKAQVSIAAVSRLFNQDPTLSISQDTKERIYTVASELGFKGARKRSKPSKKLFKIGMVLWCSPEDETDDPYFLSIRQGVEKRCQEEGIVLGEVIRMNGIEDGASLNGMDGLIVIGKIDSRDLDSLYGNNDRIVFVNNFAQDRQKYDCVVSNLEQATKDVLEHLLQLGHKRIGFIGGRDYSPVKGERKGREIPEIRYSVYEKMMRERGMFSRSDVYLGEWTTTSGYELMREAIQKGNLPSAFFIANDPMAIGAMRALYDEGIKVPDEVAVVGFDDIDLAGFVQPSLTSVRIYTEQMGRTAVNLLCERIKGRDIPLTVTVSTKLMVRESCGATSDSRNGQL</sequence>
<dbReference type="PANTHER" id="PTHR30146:SF149">
    <property type="entry name" value="HTH-TYPE TRANSCRIPTIONAL REGULATOR EBGR"/>
    <property type="match status" value="1"/>
</dbReference>
<evidence type="ECO:0000256" key="2">
    <source>
        <dbReference type="ARBA" id="ARBA00023125"/>
    </source>
</evidence>
<feature type="domain" description="HTH lacI-type" evidence="4">
    <location>
        <begin position="2"/>
        <end position="57"/>
    </location>
</feature>
<dbReference type="Gene3D" id="1.10.260.40">
    <property type="entry name" value="lambda repressor-like DNA-binding domains"/>
    <property type="match status" value="1"/>
</dbReference>
<evidence type="ECO:0000313" key="5">
    <source>
        <dbReference type="EMBL" id="KJD42696.1"/>
    </source>
</evidence>
<dbReference type="EMBL" id="JTHP01000095">
    <property type="protein sequence ID" value="KJD42696.1"/>
    <property type="molecule type" value="Genomic_DNA"/>
</dbReference>
<evidence type="ECO:0000256" key="3">
    <source>
        <dbReference type="ARBA" id="ARBA00023163"/>
    </source>
</evidence>
<dbReference type="InterPro" id="IPR028082">
    <property type="entry name" value="Peripla_BP_I"/>
</dbReference>
<evidence type="ECO:0000256" key="1">
    <source>
        <dbReference type="ARBA" id="ARBA00023015"/>
    </source>
</evidence>
<comment type="caution">
    <text evidence="5">The sequence shown here is derived from an EMBL/GenBank/DDBJ whole genome shotgun (WGS) entry which is preliminary data.</text>
</comment>
<dbReference type="PATRIC" id="fig|159743.3.peg.5961"/>
<dbReference type="InterPro" id="IPR000843">
    <property type="entry name" value="HTH_LacI"/>
</dbReference>
<evidence type="ECO:0000313" key="6">
    <source>
        <dbReference type="Proteomes" id="UP000032534"/>
    </source>
</evidence>
<accession>A0A0D7WU33</accession>
<protein>
    <recommendedName>
        <fullName evidence="4">HTH lacI-type domain-containing protein</fullName>
    </recommendedName>
</protein>
<dbReference type="InterPro" id="IPR010982">
    <property type="entry name" value="Lambda_DNA-bd_dom_sf"/>
</dbReference>
<dbReference type="Gene3D" id="3.40.50.2300">
    <property type="match status" value="2"/>
</dbReference>
<keyword evidence="6" id="KW-1185">Reference proteome</keyword>
<dbReference type="PROSITE" id="PS50932">
    <property type="entry name" value="HTH_LACI_2"/>
    <property type="match status" value="1"/>
</dbReference>
<dbReference type="AlphaFoldDB" id="A0A0D7WU33"/>
<dbReference type="InterPro" id="IPR046335">
    <property type="entry name" value="LacI/GalR-like_sensor"/>
</dbReference>
<name>A0A0D7WU33_9BACL</name>
<gene>
    <name evidence="5" type="ORF">QD47_26800</name>
</gene>
<reference evidence="5 6" key="1">
    <citation type="submission" date="2014-11" db="EMBL/GenBank/DDBJ databases">
        <title>Draft Genome Sequences of Paenibacillus polymyxa NRRL B-30509 and Paenibacillus terrae NRRL B-30644, Strains from a Poultry Environment that Produce Tridecaptin A and Paenicidins.</title>
        <authorList>
            <person name="van Belkum M.J."/>
            <person name="Lohans C.T."/>
            <person name="Vederas J.C."/>
        </authorList>
    </citation>
    <scope>NUCLEOTIDE SEQUENCE [LARGE SCALE GENOMIC DNA]</scope>
    <source>
        <strain evidence="5 6">NRRL B-30644</strain>
    </source>
</reference>
<proteinExistence type="predicted"/>
<dbReference type="RefSeq" id="WP_044648989.1">
    <property type="nucleotide sequence ID" value="NZ_JTHP01000095.1"/>
</dbReference>
<keyword evidence="2" id="KW-0238">DNA-binding</keyword>
<dbReference type="SUPFAM" id="SSF53822">
    <property type="entry name" value="Periplasmic binding protein-like I"/>
    <property type="match status" value="1"/>
</dbReference>
<dbReference type="OrthoDB" id="43195at2"/>
<keyword evidence="1" id="KW-0805">Transcription regulation</keyword>
<dbReference type="CDD" id="cd01392">
    <property type="entry name" value="HTH_LacI"/>
    <property type="match status" value="1"/>
</dbReference>
<dbReference type="PANTHER" id="PTHR30146">
    <property type="entry name" value="LACI-RELATED TRANSCRIPTIONAL REPRESSOR"/>
    <property type="match status" value="1"/>
</dbReference>
<dbReference type="GO" id="GO:0000976">
    <property type="term" value="F:transcription cis-regulatory region binding"/>
    <property type="evidence" value="ECO:0007669"/>
    <property type="project" value="TreeGrafter"/>
</dbReference>
<dbReference type="Pfam" id="PF13377">
    <property type="entry name" value="Peripla_BP_3"/>
    <property type="match status" value="1"/>
</dbReference>
<dbReference type="CDD" id="cd01544">
    <property type="entry name" value="PBP1_GalR"/>
    <property type="match status" value="1"/>
</dbReference>
<dbReference type="GO" id="GO:0003700">
    <property type="term" value="F:DNA-binding transcription factor activity"/>
    <property type="evidence" value="ECO:0007669"/>
    <property type="project" value="TreeGrafter"/>
</dbReference>
<dbReference type="SUPFAM" id="SSF47413">
    <property type="entry name" value="lambda repressor-like DNA-binding domains"/>
    <property type="match status" value="1"/>
</dbReference>
<dbReference type="SMART" id="SM00354">
    <property type="entry name" value="HTH_LACI"/>
    <property type="match status" value="1"/>
</dbReference>